<keyword evidence="3" id="KW-0732">Signal</keyword>
<evidence type="ECO:0000313" key="6">
    <source>
        <dbReference type="Proteomes" id="UP000051717"/>
    </source>
</evidence>
<dbReference type="PANTHER" id="PTHR46580">
    <property type="entry name" value="SENSOR KINASE-RELATED"/>
    <property type="match status" value="1"/>
</dbReference>
<proteinExistence type="predicted"/>
<dbReference type="SUPFAM" id="SSF69318">
    <property type="entry name" value="Integrin alpha N-terminal domain"/>
    <property type="match status" value="2"/>
</dbReference>
<dbReference type="Pfam" id="PF13517">
    <property type="entry name" value="FG-GAP_3"/>
    <property type="match status" value="2"/>
</dbReference>
<evidence type="ECO:0000313" key="5">
    <source>
        <dbReference type="EMBL" id="KPK71153.1"/>
    </source>
</evidence>
<dbReference type="GO" id="GO:0005576">
    <property type="term" value="C:extracellular region"/>
    <property type="evidence" value="ECO:0007669"/>
    <property type="project" value="UniProtKB-SubCell"/>
</dbReference>
<dbReference type="EMBL" id="LJUI01000007">
    <property type="protein sequence ID" value="KPK71153.1"/>
    <property type="molecule type" value="Genomic_DNA"/>
</dbReference>
<dbReference type="Pfam" id="PF24517">
    <property type="entry name" value="CBM96"/>
    <property type="match status" value="1"/>
</dbReference>
<name>A0A0S8GEW0_UNCT6</name>
<dbReference type="InterPro" id="IPR013517">
    <property type="entry name" value="FG-GAP"/>
</dbReference>
<dbReference type="Proteomes" id="UP000051717">
    <property type="component" value="Unassembled WGS sequence"/>
</dbReference>
<feature type="domain" description="Carbohydrate-binding module family 96" evidence="4">
    <location>
        <begin position="31"/>
        <end position="197"/>
    </location>
</feature>
<dbReference type="PATRIC" id="fig|1703774.3.peg.49"/>
<protein>
    <recommendedName>
        <fullName evidence="4">Carbohydrate-binding module family 96 domain-containing protein</fullName>
    </recommendedName>
</protein>
<dbReference type="NCBIfam" id="NF033679">
    <property type="entry name" value="DNRLRE_dom"/>
    <property type="match status" value="1"/>
</dbReference>
<evidence type="ECO:0000259" key="4">
    <source>
        <dbReference type="Pfam" id="PF24517"/>
    </source>
</evidence>
<accession>A0A0S8GEW0</accession>
<evidence type="ECO:0000256" key="2">
    <source>
        <dbReference type="ARBA" id="ARBA00022525"/>
    </source>
</evidence>
<comment type="subcellular location">
    <subcellularLocation>
        <location evidence="1">Secreted</location>
    </subcellularLocation>
</comment>
<keyword evidence="2" id="KW-0964">Secreted</keyword>
<sequence length="787" mass="84824">MRRQRGIGWWHGAIAGLLLLAGAAASYGIDIEPDDDSWVDQANPPMNYGTDWDIHVGYWNGIQRGYFKFDVSGIPDADTVYEAKVYLYLYGSGGPVVNYGMHKVYDDSWSETTINWINQPMTHGPTISVNAIGGISPPGWYIWDVTDDVEIEHLLLADDILSLVLKLEDEAPPPPNWPWAEFYAKENFTNEPYLMVAHGHRGFEPSTEVLTGVWQGDAAWSDTDGDGDLDLALHGNSSITQPGTNVTEVYKNFYLGFTYLHQNQSLDGVWSEGSNSMAWGDYDGDGDPDLAVAGDTGSGFTTSVYQNDGEGNLTLDANQNLPGVKNASLAWGDYDGDGDLDLVLAGHDGTANICRIYENDHRHRLVWDPNQNLTGINAGSVAWGDYDNDGDLDLAIAGGSAGGRITELYKNGPTGTLTLDPSQNLVGASLCCLAFGDYDNDGDVDLALTGSTGAGAQKSYLYENTNAVYSLTDSLRHLYRSSLAWGDVDGDGYLDLGLMGYDGGTLHSYVYYQSRWPLIGIFTERDWGFSGVREGSLTFADYDGDIDLDLLITGATWDEPRADLYDNRGTINTAPSPPTSGFSSSHAAGVLTLAWGNGSDTETPSSGLYYNLRVGTSSGADDVRSGVLATPMLGNYLQTNSISLNVPSDIYYWSVQTVDPGMQVSSWSGEQVFTPGVTVQMVPDTTPIIIPQGGGSFGFTAILTNNTASPQTVQGWIEVTLPNGNPYGGNPVIGPLSVTLNPGQVFSKHMTQSVPGNAPAGAYVYDGVIGQPYPIQLDRDGIEFTKQ</sequence>
<evidence type="ECO:0000256" key="3">
    <source>
        <dbReference type="ARBA" id="ARBA00022729"/>
    </source>
</evidence>
<dbReference type="AlphaFoldDB" id="A0A0S8GEW0"/>
<dbReference type="Gene3D" id="2.130.10.130">
    <property type="entry name" value="Integrin alpha, N-terminal"/>
    <property type="match status" value="2"/>
</dbReference>
<organism evidence="5 6">
    <name type="scientific">candidate division TA06 bacterium SM23_40</name>
    <dbReference type="NCBI Taxonomy" id="1703774"/>
    <lineage>
        <taxon>Bacteria</taxon>
        <taxon>Bacteria division TA06</taxon>
    </lineage>
</organism>
<reference evidence="5 6" key="1">
    <citation type="journal article" date="2015" name="Microbiome">
        <title>Genomic resolution of linkages in carbon, nitrogen, and sulfur cycling among widespread estuary sediment bacteria.</title>
        <authorList>
            <person name="Baker B.J."/>
            <person name="Lazar C.S."/>
            <person name="Teske A.P."/>
            <person name="Dick G.J."/>
        </authorList>
    </citation>
    <scope>NUCLEOTIDE SEQUENCE [LARGE SCALE GENOMIC DNA]</scope>
    <source>
        <strain evidence="5">SM23_40</strain>
    </source>
</reference>
<dbReference type="InterPro" id="IPR055372">
    <property type="entry name" value="CBM96"/>
</dbReference>
<evidence type="ECO:0000256" key="1">
    <source>
        <dbReference type="ARBA" id="ARBA00004613"/>
    </source>
</evidence>
<comment type="caution">
    <text evidence="5">The sequence shown here is derived from an EMBL/GenBank/DDBJ whole genome shotgun (WGS) entry which is preliminary data.</text>
</comment>
<dbReference type="InterPro" id="IPR028994">
    <property type="entry name" value="Integrin_alpha_N"/>
</dbReference>
<gene>
    <name evidence="5" type="ORF">AMJ82_01630</name>
</gene>
<dbReference type="PANTHER" id="PTHR46580:SF2">
    <property type="entry name" value="MAM DOMAIN-CONTAINING PROTEIN"/>
    <property type="match status" value="1"/>
</dbReference>